<keyword evidence="1" id="KW-0418">Kinase</keyword>
<dbReference type="CDD" id="cd16936">
    <property type="entry name" value="HATPase_RsbW-like"/>
    <property type="match status" value="1"/>
</dbReference>
<dbReference type="Gene3D" id="3.30.565.10">
    <property type="entry name" value="Histidine kinase-like ATPase, C-terminal domain"/>
    <property type="match status" value="1"/>
</dbReference>
<evidence type="ECO:0000256" key="1">
    <source>
        <dbReference type="ARBA" id="ARBA00022527"/>
    </source>
</evidence>
<evidence type="ECO:0000313" key="3">
    <source>
        <dbReference type="EMBL" id="TWH74520.1"/>
    </source>
</evidence>
<evidence type="ECO:0000259" key="2">
    <source>
        <dbReference type="Pfam" id="PF13581"/>
    </source>
</evidence>
<feature type="domain" description="Histidine kinase/HSP90-like ATPase" evidence="2">
    <location>
        <begin position="11"/>
        <end position="121"/>
    </location>
</feature>
<dbReference type="Proteomes" id="UP000321490">
    <property type="component" value="Unassembled WGS sequence"/>
</dbReference>
<dbReference type="InterPro" id="IPR036890">
    <property type="entry name" value="HATPase_C_sf"/>
</dbReference>
<dbReference type="OrthoDB" id="3527613at2"/>
<dbReference type="SUPFAM" id="SSF55874">
    <property type="entry name" value="ATPase domain of HSP90 chaperone/DNA topoisomerase II/histidine kinase"/>
    <property type="match status" value="1"/>
</dbReference>
<comment type="caution">
    <text evidence="3">The sequence shown here is derived from an EMBL/GenBank/DDBJ whole genome shotgun (WGS) entry which is preliminary data.</text>
</comment>
<dbReference type="InterPro" id="IPR003594">
    <property type="entry name" value="HATPase_dom"/>
</dbReference>
<gene>
    <name evidence="3" type="ORF">JD78_03060</name>
</gene>
<dbReference type="RefSeq" id="WP_153358611.1">
    <property type="nucleotide sequence ID" value="NZ_JABGDC010000042.1"/>
</dbReference>
<keyword evidence="4" id="KW-1185">Reference proteome</keyword>
<reference evidence="3 4" key="1">
    <citation type="submission" date="2019-07" db="EMBL/GenBank/DDBJ databases">
        <title>R&amp;d 2014.</title>
        <authorList>
            <person name="Klenk H.-P."/>
        </authorList>
    </citation>
    <scope>NUCLEOTIDE SEQUENCE [LARGE SCALE GENOMIC DNA]</scope>
    <source>
        <strain evidence="3 4">DSM 45764</strain>
    </source>
</reference>
<dbReference type="PANTHER" id="PTHR35526:SF3">
    <property type="entry name" value="ANTI-SIGMA-F FACTOR RSBW"/>
    <property type="match status" value="1"/>
</dbReference>
<name>A0A562IUJ6_9ACTN</name>
<proteinExistence type="predicted"/>
<dbReference type="Pfam" id="PF13581">
    <property type="entry name" value="HATPase_c_2"/>
    <property type="match status" value="1"/>
</dbReference>
<dbReference type="InterPro" id="IPR050267">
    <property type="entry name" value="Anti-sigma-factor_SerPK"/>
</dbReference>
<organism evidence="3 4">
    <name type="scientific">Modestobacter roseus</name>
    <dbReference type="NCBI Taxonomy" id="1181884"/>
    <lineage>
        <taxon>Bacteria</taxon>
        <taxon>Bacillati</taxon>
        <taxon>Actinomycetota</taxon>
        <taxon>Actinomycetes</taxon>
        <taxon>Geodermatophilales</taxon>
        <taxon>Geodermatophilaceae</taxon>
        <taxon>Modestobacter</taxon>
    </lineage>
</organism>
<evidence type="ECO:0000313" key="4">
    <source>
        <dbReference type="Proteomes" id="UP000321490"/>
    </source>
</evidence>
<accession>A0A562IUJ6</accession>
<protein>
    <submittedName>
        <fullName evidence="3">Anti-sigma regulatory factor (Ser/Thr protein kinase)</fullName>
    </submittedName>
</protein>
<sequence>MSTFTASIDLPVAPASVPLVRRLVREVLRTWDAPHDREDAELLATELVANVVDHAGDGSFTLELTLGGAWLRIGVVDGSAVRPVVRELDHESERGRGMRLVAAISDRWGAEDHRGGKRVWFELAPVAAGEPPPAG</sequence>
<dbReference type="GO" id="GO:0004674">
    <property type="term" value="F:protein serine/threonine kinase activity"/>
    <property type="evidence" value="ECO:0007669"/>
    <property type="project" value="UniProtKB-KW"/>
</dbReference>
<dbReference type="EMBL" id="VLKF01000001">
    <property type="protein sequence ID" value="TWH74520.1"/>
    <property type="molecule type" value="Genomic_DNA"/>
</dbReference>
<keyword evidence="1" id="KW-0723">Serine/threonine-protein kinase</keyword>
<dbReference type="PANTHER" id="PTHR35526">
    <property type="entry name" value="ANTI-SIGMA-F FACTOR RSBW-RELATED"/>
    <property type="match status" value="1"/>
</dbReference>
<keyword evidence="1" id="KW-0808">Transferase</keyword>
<dbReference type="AlphaFoldDB" id="A0A562IUJ6"/>